<dbReference type="Pfam" id="PF23598">
    <property type="entry name" value="LRR_14"/>
    <property type="match status" value="1"/>
</dbReference>
<keyword evidence="4" id="KW-0732">Signal</keyword>
<dbReference type="FunFam" id="3.80.10.10:FF:000299">
    <property type="entry name" value="Piriformospora indica-insensitive protein 2"/>
    <property type="match status" value="1"/>
</dbReference>
<dbReference type="GO" id="GO:0051707">
    <property type="term" value="P:response to other organism"/>
    <property type="evidence" value="ECO:0007669"/>
    <property type="project" value="UniProtKB-ARBA"/>
</dbReference>
<dbReference type="GO" id="GO:0005886">
    <property type="term" value="C:plasma membrane"/>
    <property type="evidence" value="ECO:0007669"/>
    <property type="project" value="UniProtKB-SubCell"/>
</dbReference>
<dbReference type="PANTHER" id="PTHR46662">
    <property type="entry name" value="DI-GLUCOSE BINDING PROTEIN WITH LEUCINE-RICH REPEAT DOMAIN-CONTAINING PROTEIN"/>
    <property type="match status" value="1"/>
</dbReference>
<evidence type="ECO:0000256" key="5">
    <source>
        <dbReference type="ARBA" id="ARBA00022737"/>
    </source>
</evidence>
<evidence type="ECO:0000256" key="7">
    <source>
        <dbReference type="SAM" id="Phobius"/>
    </source>
</evidence>
<keyword evidence="3" id="KW-0433">Leucine-rich repeat</keyword>
<dbReference type="EMBL" id="JAAIUW010000011">
    <property type="protein sequence ID" value="KAF7808944.1"/>
    <property type="molecule type" value="Genomic_DNA"/>
</dbReference>
<dbReference type="InterPro" id="IPR032675">
    <property type="entry name" value="LRR_dom_sf"/>
</dbReference>
<dbReference type="InterPro" id="IPR055414">
    <property type="entry name" value="LRR_R13L4/SHOC2-like"/>
</dbReference>
<dbReference type="OrthoDB" id="676979at2759"/>
<evidence type="ECO:0000256" key="2">
    <source>
        <dbReference type="ARBA" id="ARBA00022475"/>
    </source>
</evidence>
<evidence type="ECO:0000256" key="4">
    <source>
        <dbReference type="ARBA" id="ARBA00022729"/>
    </source>
</evidence>
<sequence>MVQHKALSCNQAIWLALAFNGTLLPLSLLSFFLLDYTVCVSSLNVNFPCECVASTMNWSWIQAKQLHPGCFGQVELDVAPMEKTEQEALYYTIQGFVGNWWNGSDLYPDPCGWTPIQGVSCDLFNGFWYVTALNIGPIHENSLTCAQNLEFRQHLFEFKHLESLSFFNCFLSGDKHPITIPTGDWERLSGSLESLEFRSNPGLIGKIPADFGVLKNLGSLVLLENGLTGEIPPDIGNLIKLKRLVLAGNSLSGLIPDMFGRLSDLLILDLSRNTLSGPLPSTIGSLTSLLKLDVSNNHLDGNLLNQFAYLKNLTLMDLRNNSFSGGLVLSIEEMHSLEEMALSNNLIGGSIRSLKWEKLQNLVILELSNMGLTGEIPESISELKRLRFLGLSNNNLTGNLSPKLATLPCLSALYLSGNNLTGDLQFSEEFYGKMGRRFGAWDNPNLCYPDGEISKSHVLYGVRACQKEVKLLEINTKTKLLNNGDMNQTPHFMASLGLSSYATYYGFWCTFLVELWVIGLLLTFEMAL</sequence>
<keyword evidence="10" id="KW-1185">Reference proteome</keyword>
<comment type="caution">
    <text evidence="9">The sequence shown here is derived from an EMBL/GenBank/DDBJ whole genome shotgun (WGS) entry which is preliminary data.</text>
</comment>
<feature type="transmembrane region" description="Helical" evidence="7">
    <location>
        <begin position="505"/>
        <end position="524"/>
    </location>
</feature>
<evidence type="ECO:0000259" key="8">
    <source>
        <dbReference type="Pfam" id="PF23598"/>
    </source>
</evidence>
<organism evidence="9 10">
    <name type="scientific">Senna tora</name>
    <dbReference type="NCBI Taxonomy" id="362788"/>
    <lineage>
        <taxon>Eukaryota</taxon>
        <taxon>Viridiplantae</taxon>
        <taxon>Streptophyta</taxon>
        <taxon>Embryophyta</taxon>
        <taxon>Tracheophyta</taxon>
        <taxon>Spermatophyta</taxon>
        <taxon>Magnoliopsida</taxon>
        <taxon>eudicotyledons</taxon>
        <taxon>Gunneridae</taxon>
        <taxon>Pentapetalae</taxon>
        <taxon>rosids</taxon>
        <taxon>fabids</taxon>
        <taxon>Fabales</taxon>
        <taxon>Fabaceae</taxon>
        <taxon>Caesalpinioideae</taxon>
        <taxon>Cassia clade</taxon>
        <taxon>Senna</taxon>
    </lineage>
</organism>
<keyword evidence="6 7" id="KW-0472">Membrane</keyword>
<protein>
    <submittedName>
        <fullName evidence="9">Piriformospora indica-insensitive protein 2</fullName>
    </submittedName>
</protein>
<dbReference type="FunFam" id="3.80.10.10:FF:000375">
    <property type="entry name" value="Piriformospora indica-insensitive protein 2"/>
    <property type="match status" value="1"/>
</dbReference>
<evidence type="ECO:0000256" key="3">
    <source>
        <dbReference type="ARBA" id="ARBA00022614"/>
    </source>
</evidence>
<evidence type="ECO:0000256" key="6">
    <source>
        <dbReference type="ARBA" id="ARBA00023136"/>
    </source>
</evidence>
<feature type="transmembrane region" description="Helical" evidence="7">
    <location>
        <begin position="12"/>
        <end position="34"/>
    </location>
</feature>
<dbReference type="PANTHER" id="PTHR46662:SF104">
    <property type="entry name" value="GPI-ANCHORED ADHESIN-LIKE PROTEIN PGA55-RELATED"/>
    <property type="match status" value="1"/>
</dbReference>
<evidence type="ECO:0000313" key="10">
    <source>
        <dbReference type="Proteomes" id="UP000634136"/>
    </source>
</evidence>
<evidence type="ECO:0000256" key="1">
    <source>
        <dbReference type="ARBA" id="ARBA00004236"/>
    </source>
</evidence>
<dbReference type="Proteomes" id="UP000634136">
    <property type="component" value="Unassembled WGS sequence"/>
</dbReference>
<evidence type="ECO:0000313" key="9">
    <source>
        <dbReference type="EMBL" id="KAF7808944.1"/>
    </source>
</evidence>
<name>A0A834SS79_9FABA</name>
<accession>A0A834SS79</accession>
<dbReference type="SUPFAM" id="SSF52058">
    <property type="entry name" value="L domain-like"/>
    <property type="match status" value="1"/>
</dbReference>
<keyword evidence="7" id="KW-1133">Transmembrane helix</keyword>
<keyword evidence="2" id="KW-1003">Cell membrane</keyword>
<keyword evidence="7" id="KW-0812">Transmembrane</keyword>
<proteinExistence type="predicted"/>
<feature type="domain" description="Disease resistance R13L4/SHOC-2-like LRR" evidence="8">
    <location>
        <begin position="225"/>
        <end position="425"/>
    </location>
</feature>
<dbReference type="AlphaFoldDB" id="A0A834SS79"/>
<keyword evidence="5" id="KW-0677">Repeat</keyword>
<dbReference type="FunFam" id="3.80.10.10:FF:000269">
    <property type="entry name" value="Piriformospora indica-insensitive protein 2"/>
    <property type="match status" value="1"/>
</dbReference>
<reference evidence="9" key="1">
    <citation type="submission" date="2020-09" db="EMBL/GenBank/DDBJ databases">
        <title>Genome-Enabled Discovery of Anthraquinone Biosynthesis in Senna tora.</title>
        <authorList>
            <person name="Kang S.-H."/>
            <person name="Pandey R.P."/>
            <person name="Lee C.-M."/>
            <person name="Sim J.-S."/>
            <person name="Jeong J.-T."/>
            <person name="Choi B.-S."/>
            <person name="Jung M."/>
            <person name="Ginzburg D."/>
            <person name="Zhao K."/>
            <person name="Won S.Y."/>
            <person name="Oh T.-J."/>
            <person name="Yu Y."/>
            <person name="Kim N.-H."/>
            <person name="Lee O.R."/>
            <person name="Lee T.-H."/>
            <person name="Bashyal P."/>
            <person name="Kim T.-S."/>
            <person name="Lee W.-H."/>
            <person name="Kawkins C."/>
            <person name="Kim C.-K."/>
            <person name="Kim J.S."/>
            <person name="Ahn B.O."/>
            <person name="Rhee S.Y."/>
            <person name="Sohng J.K."/>
        </authorList>
    </citation>
    <scope>NUCLEOTIDE SEQUENCE</scope>
    <source>
        <tissue evidence="9">Leaf</tissue>
    </source>
</reference>
<comment type="subcellular location">
    <subcellularLocation>
        <location evidence="1">Cell membrane</location>
    </subcellularLocation>
</comment>
<gene>
    <name evidence="9" type="ORF">G2W53_035687</name>
</gene>
<dbReference type="Gene3D" id="3.80.10.10">
    <property type="entry name" value="Ribonuclease Inhibitor"/>
    <property type="match status" value="3"/>
</dbReference>